<accession>A0A382KEC6</accession>
<reference evidence="1" key="1">
    <citation type="submission" date="2018-05" db="EMBL/GenBank/DDBJ databases">
        <authorList>
            <person name="Lanie J.A."/>
            <person name="Ng W.-L."/>
            <person name="Kazmierczak K.M."/>
            <person name="Andrzejewski T.M."/>
            <person name="Davidsen T.M."/>
            <person name="Wayne K.J."/>
            <person name="Tettelin H."/>
            <person name="Glass J.I."/>
            <person name="Rusch D."/>
            <person name="Podicherti R."/>
            <person name="Tsui H.-C.T."/>
            <person name="Winkler M.E."/>
        </authorList>
    </citation>
    <scope>NUCLEOTIDE SEQUENCE</scope>
</reference>
<evidence type="ECO:0000313" key="1">
    <source>
        <dbReference type="EMBL" id="SVC22549.1"/>
    </source>
</evidence>
<protein>
    <submittedName>
        <fullName evidence="1">Uncharacterized protein</fullName>
    </submittedName>
</protein>
<proteinExistence type="predicted"/>
<sequence>MNRSTVTTKFGANDEPQLVDQSIAVRPTYIRAPRTGNCPHTGLSRSKLYELISGDNPPVRSISLKRGDQQRATRLINFGSLLEYLASFEESSTNGNHAEDNQ</sequence>
<name>A0A382KEC6_9ZZZZ</name>
<dbReference type="EMBL" id="UINC01080003">
    <property type="protein sequence ID" value="SVC22549.1"/>
    <property type="molecule type" value="Genomic_DNA"/>
</dbReference>
<gene>
    <name evidence="1" type="ORF">METZ01_LOCUS275403</name>
</gene>
<dbReference type="AlphaFoldDB" id="A0A382KEC6"/>
<organism evidence="1">
    <name type="scientific">marine metagenome</name>
    <dbReference type="NCBI Taxonomy" id="408172"/>
    <lineage>
        <taxon>unclassified sequences</taxon>
        <taxon>metagenomes</taxon>
        <taxon>ecological metagenomes</taxon>
    </lineage>
</organism>